<accession>A0ABW5T8D4</accession>
<gene>
    <name evidence="1" type="ORF">ACFSUB_16890</name>
</gene>
<dbReference type="EMBL" id="JBHUML010000006">
    <property type="protein sequence ID" value="MFD2707135.1"/>
    <property type="molecule type" value="Genomic_DNA"/>
</dbReference>
<dbReference type="RefSeq" id="WP_380714455.1">
    <property type="nucleotide sequence ID" value="NZ_JBHUML010000006.1"/>
</dbReference>
<evidence type="ECO:0000313" key="2">
    <source>
        <dbReference type="Proteomes" id="UP001597520"/>
    </source>
</evidence>
<dbReference type="Proteomes" id="UP001597520">
    <property type="component" value="Unassembled WGS sequence"/>
</dbReference>
<dbReference type="SUPFAM" id="SSF52540">
    <property type="entry name" value="P-loop containing nucleoside triphosphate hydrolases"/>
    <property type="match status" value="1"/>
</dbReference>
<sequence length="200" mass="23258">MPIICIEGPPYSGKTTLSLELADRYGAYVIPASSFRDRSEDVWQEYIDEQKRWRLALEKARSHALVALDGDLFAPLVHAALLYQQDYVQQLLPHFRSAFLEQRLGIPDYYVYHDASFKLLQSRQHRNGSFRRMVPAEAHRHFYSDLLEPLPVRMYPTQAGREEAAVRGIIRNLTAVPPRRYDVSFFQQIEHLLQTLSVIK</sequence>
<dbReference type="Gene3D" id="3.40.50.300">
    <property type="entry name" value="P-loop containing nucleotide triphosphate hydrolases"/>
    <property type="match status" value="1"/>
</dbReference>
<proteinExistence type="predicted"/>
<comment type="caution">
    <text evidence="1">The sequence shown here is derived from an EMBL/GenBank/DDBJ whole genome shotgun (WGS) entry which is preliminary data.</text>
</comment>
<protein>
    <recommendedName>
        <fullName evidence="3">NadR/Ttd14 AAA domain-containing protein</fullName>
    </recommendedName>
</protein>
<dbReference type="InterPro" id="IPR027417">
    <property type="entry name" value="P-loop_NTPase"/>
</dbReference>
<evidence type="ECO:0008006" key="3">
    <source>
        <dbReference type="Google" id="ProtNLM"/>
    </source>
</evidence>
<reference evidence="2" key="1">
    <citation type="journal article" date="2019" name="Int. J. Syst. Evol. Microbiol.">
        <title>The Global Catalogue of Microorganisms (GCM) 10K type strain sequencing project: providing services to taxonomists for standard genome sequencing and annotation.</title>
        <authorList>
            <consortium name="The Broad Institute Genomics Platform"/>
            <consortium name="The Broad Institute Genome Sequencing Center for Infectious Disease"/>
            <person name="Wu L."/>
            <person name="Ma J."/>
        </authorList>
    </citation>
    <scope>NUCLEOTIDE SEQUENCE [LARGE SCALE GENOMIC DNA]</scope>
    <source>
        <strain evidence="2">KCTC 33792</strain>
    </source>
</reference>
<keyword evidence="2" id="KW-1185">Reference proteome</keyword>
<evidence type="ECO:0000313" key="1">
    <source>
        <dbReference type="EMBL" id="MFD2707135.1"/>
    </source>
</evidence>
<name>A0ABW5T8D4_9BACI</name>
<organism evidence="1 2">
    <name type="scientific">Salibacterium lacus</name>
    <dbReference type="NCBI Taxonomy" id="1898109"/>
    <lineage>
        <taxon>Bacteria</taxon>
        <taxon>Bacillati</taxon>
        <taxon>Bacillota</taxon>
        <taxon>Bacilli</taxon>
        <taxon>Bacillales</taxon>
        <taxon>Bacillaceae</taxon>
    </lineage>
</organism>